<sequence>MSKSAAKNKVKPDTILKNFWKDNQRFADLFNTVLFNGDPVLKPSDLKEVDTDVSSIIKFNGHIETVQRILDVVRKTAFGVDFIIWGLENQEKIHYAMPLRHMLADALIYLKEYNEIAARNKKEKSYNTSDEFLSSLKKEDRLHPVISLCIYYGEKDWDGPFDLLDMMIVPDNLKFIISNYKMNLIEVRKSENLLFENEDIDIVFKMVRSIYNDDYNGFYKAYKDQSVSVEVGLTVGSIVNSQAIINQALSMEKEGGNINMCEALQRWLDEEVKKGKIEGKVEGKAEGKIEGTINTYRRFHVSKKETKENLIKEFLLSEIEAEEYMNKFWN</sequence>
<dbReference type="AlphaFoldDB" id="A0A285PU49"/>
<organism evidence="2 3">
    <name type="scientific">Anaerobutyricum hallii</name>
    <dbReference type="NCBI Taxonomy" id="39488"/>
    <lineage>
        <taxon>Bacteria</taxon>
        <taxon>Bacillati</taxon>
        <taxon>Bacillota</taxon>
        <taxon>Clostridia</taxon>
        <taxon>Lachnospirales</taxon>
        <taxon>Lachnospiraceae</taxon>
        <taxon>Anaerobutyricum</taxon>
    </lineage>
</organism>
<name>A0A285PU49_9FIRM</name>
<protein>
    <submittedName>
        <fullName evidence="2">Transposase, YhgA-like</fullName>
    </submittedName>
</protein>
<reference evidence="3" key="1">
    <citation type="submission" date="2017-09" db="EMBL/GenBank/DDBJ databases">
        <authorList>
            <person name="Shetty A S."/>
        </authorList>
    </citation>
    <scope>NUCLEOTIDE SEQUENCE [LARGE SCALE GENOMIC DNA]</scope>
</reference>
<dbReference type="EMBL" id="LT907978">
    <property type="protein sequence ID" value="SOB73173.1"/>
    <property type="molecule type" value="Genomic_DNA"/>
</dbReference>
<evidence type="ECO:0000313" key="3">
    <source>
        <dbReference type="Proteomes" id="UP000217549"/>
    </source>
</evidence>
<dbReference type="Proteomes" id="UP000217549">
    <property type="component" value="Chromosome I"/>
</dbReference>
<feature type="domain" description="Transposase (putative) YhgA-like" evidence="1">
    <location>
        <begin position="137"/>
        <end position="221"/>
    </location>
</feature>
<proteinExistence type="predicted"/>
<dbReference type="InterPro" id="IPR006842">
    <property type="entry name" value="Transposase_31"/>
</dbReference>
<evidence type="ECO:0000259" key="1">
    <source>
        <dbReference type="Pfam" id="PF04754"/>
    </source>
</evidence>
<dbReference type="Pfam" id="PF04754">
    <property type="entry name" value="Transposase_31"/>
    <property type="match status" value="1"/>
</dbReference>
<dbReference type="RefSeq" id="WP_096241001.1">
    <property type="nucleotide sequence ID" value="NZ_LT907978.1"/>
</dbReference>
<evidence type="ECO:0000313" key="2">
    <source>
        <dbReference type="EMBL" id="SOB73173.1"/>
    </source>
</evidence>
<dbReference type="KEGG" id="ehl:EHLA_2619"/>
<gene>
    <name evidence="2" type="ORF">EHLA_2619</name>
</gene>
<keyword evidence="3" id="KW-1185">Reference proteome</keyword>
<accession>A0A285PU49</accession>